<accession>A0A1B1AGN8</accession>
<keyword evidence="4" id="KW-1003">Cell membrane</keyword>
<dbReference type="Proteomes" id="UP000092498">
    <property type="component" value="Chromosome"/>
</dbReference>
<dbReference type="InParanoid" id="A0A1B1AGN8"/>
<keyword evidence="7" id="KW-0653">Protein transport</keyword>
<protein>
    <recommendedName>
        <fullName evidence="10">T2SS protein K first SAM-like domain-containing protein</fullName>
    </recommendedName>
</protein>
<keyword evidence="12" id="KW-1185">Reference proteome</keyword>
<dbReference type="InterPro" id="IPR005628">
    <property type="entry name" value="GspK"/>
</dbReference>
<name>A0A1B1AGN8_9PROT</name>
<evidence type="ECO:0000259" key="10">
    <source>
        <dbReference type="Pfam" id="PF21687"/>
    </source>
</evidence>
<comment type="similarity">
    <text evidence="2">Belongs to the GSP K family.</text>
</comment>
<dbReference type="KEGG" id="cbot:ATE48_07190"/>
<dbReference type="InterPro" id="IPR049031">
    <property type="entry name" value="T2SSK_SAM-like_1st"/>
</dbReference>
<gene>
    <name evidence="11" type="ORF">ATE48_07190</name>
</gene>
<evidence type="ECO:0000256" key="9">
    <source>
        <dbReference type="ARBA" id="ARBA00023136"/>
    </source>
</evidence>
<evidence type="ECO:0000256" key="8">
    <source>
        <dbReference type="ARBA" id="ARBA00022989"/>
    </source>
</evidence>
<dbReference type="SUPFAM" id="SSF158544">
    <property type="entry name" value="GspK insert domain-like"/>
    <property type="match status" value="1"/>
</dbReference>
<keyword evidence="9" id="KW-0472">Membrane</keyword>
<sequence>MSARTKERGYAFLLAIFVVAVLALLVLAAARVFSDMQTSQARLQQGGARRIEAESVMAHVAFAILTGRSEARAVRLRGDDELRLDGRWQRLALEPQTLIAVQDEAGLINLNDADAQALGQLLNDLTGASESEALAAAMADFADGDDLVREGGAEADRYAAEALPAPSNRPIVSRWQALEVLGWREAVSARARVWDVIAAGPSEAALNVNTAPLEVLAAIFADRRAAMDFAQEREVAPLTDLAQLEARLGNAAHAPSAGFAIAPGRRFRVQAVFGSRSGFDGFERLLQLENAEAQRPFRWLQERSIGLAPSRHDQEVTTIALDAAAS</sequence>
<evidence type="ECO:0000313" key="11">
    <source>
        <dbReference type="EMBL" id="ANP45717.1"/>
    </source>
</evidence>
<evidence type="ECO:0000313" key="12">
    <source>
        <dbReference type="Proteomes" id="UP000092498"/>
    </source>
</evidence>
<dbReference type="InterPro" id="IPR038072">
    <property type="entry name" value="GspK_central_sf"/>
</dbReference>
<dbReference type="GO" id="GO:0005886">
    <property type="term" value="C:plasma membrane"/>
    <property type="evidence" value="ECO:0007669"/>
    <property type="project" value="UniProtKB-SubCell"/>
</dbReference>
<dbReference type="PANTHER" id="PTHR38831:SF2">
    <property type="entry name" value="TYPE II SECRETION SYSTEM PROTEIN K"/>
    <property type="match status" value="1"/>
</dbReference>
<dbReference type="STRING" id="1759059.ATE48_07190"/>
<keyword evidence="5" id="KW-0997">Cell inner membrane</keyword>
<evidence type="ECO:0000256" key="4">
    <source>
        <dbReference type="ARBA" id="ARBA00022475"/>
    </source>
</evidence>
<dbReference type="Pfam" id="PF21687">
    <property type="entry name" value="T2SSK_1st"/>
    <property type="match status" value="1"/>
</dbReference>
<feature type="domain" description="T2SS protein K first SAM-like" evidence="10">
    <location>
        <begin position="110"/>
        <end position="192"/>
    </location>
</feature>
<evidence type="ECO:0000256" key="6">
    <source>
        <dbReference type="ARBA" id="ARBA00022692"/>
    </source>
</evidence>
<keyword evidence="6" id="KW-0812">Transmembrane</keyword>
<dbReference type="GO" id="GO:0009306">
    <property type="term" value="P:protein secretion"/>
    <property type="evidence" value="ECO:0007669"/>
    <property type="project" value="InterPro"/>
</dbReference>
<reference evidence="11 12" key="1">
    <citation type="submission" date="2015-11" db="EMBL/GenBank/DDBJ databases">
        <title>Whole-Genome Sequence of Candidatus Oderbacter manganicum from the National Park Lower Oder Valley, Germany.</title>
        <authorList>
            <person name="Braun B."/>
            <person name="Liere K."/>
            <person name="Szewzyk U."/>
        </authorList>
    </citation>
    <scope>NUCLEOTIDE SEQUENCE [LARGE SCALE GENOMIC DNA]</scope>
    <source>
        <strain evidence="11 12">OTSz_A_272</strain>
    </source>
</reference>
<dbReference type="PANTHER" id="PTHR38831">
    <property type="entry name" value="TYPE II SECRETION SYSTEM PROTEIN K"/>
    <property type="match status" value="1"/>
</dbReference>
<evidence type="ECO:0000256" key="2">
    <source>
        <dbReference type="ARBA" id="ARBA00007246"/>
    </source>
</evidence>
<evidence type="ECO:0000256" key="7">
    <source>
        <dbReference type="ARBA" id="ARBA00022927"/>
    </source>
</evidence>
<evidence type="ECO:0000256" key="5">
    <source>
        <dbReference type="ARBA" id="ARBA00022519"/>
    </source>
</evidence>
<keyword evidence="8" id="KW-1133">Transmembrane helix</keyword>
<evidence type="ECO:0000256" key="1">
    <source>
        <dbReference type="ARBA" id="ARBA00004533"/>
    </source>
</evidence>
<dbReference type="EMBL" id="CP013244">
    <property type="protein sequence ID" value="ANP45717.1"/>
    <property type="molecule type" value="Genomic_DNA"/>
</dbReference>
<dbReference type="AlphaFoldDB" id="A0A1B1AGN8"/>
<comment type="subcellular location">
    <subcellularLocation>
        <location evidence="1">Cell inner membrane</location>
    </subcellularLocation>
</comment>
<dbReference type="RefSeq" id="WP_066769502.1">
    <property type="nucleotide sequence ID" value="NZ_CP013244.1"/>
</dbReference>
<organism evidence="11 12">
    <name type="scientific">Candidatus Viadribacter manganicus</name>
    <dbReference type="NCBI Taxonomy" id="1759059"/>
    <lineage>
        <taxon>Bacteria</taxon>
        <taxon>Pseudomonadati</taxon>
        <taxon>Pseudomonadota</taxon>
        <taxon>Alphaproteobacteria</taxon>
        <taxon>Hyphomonadales</taxon>
        <taxon>Hyphomonadaceae</taxon>
        <taxon>Candidatus Viadribacter</taxon>
    </lineage>
</organism>
<dbReference type="OrthoDB" id="7860673at2"/>
<evidence type="ECO:0000256" key="3">
    <source>
        <dbReference type="ARBA" id="ARBA00022448"/>
    </source>
</evidence>
<keyword evidence="3" id="KW-0813">Transport</keyword>
<proteinExistence type="inferred from homology"/>
<dbReference type="Gene3D" id="1.10.40.60">
    <property type="entry name" value="EpsJ-like"/>
    <property type="match status" value="1"/>
</dbReference>